<dbReference type="GO" id="GO:0005096">
    <property type="term" value="F:GTPase activator activity"/>
    <property type="evidence" value="ECO:0007669"/>
    <property type="project" value="UniProtKB-KW"/>
</dbReference>
<dbReference type="Pfam" id="PF00615">
    <property type="entry name" value="RGS"/>
    <property type="match status" value="1"/>
</dbReference>
<name>V9IAF6_APICE</name>
<dbReference type="SMART" id="SM00315">
    <property type="entry name" value="RGS"/>
    <property type="match status" value="1"/>
</dbReference>
<dbReference type="PROSITE" id="PS50132">
    <property type="entry name" value="RGS"/>
    <property type="match status" value="1"/>
</dbReference>
<dbReference type="PANTHER" id="PTHR45945:SF3">
    <property type="entry name" value="REGULATOR OF G-PROTEIN SIGNALING LOCO"/>
    <property type="match status" value="1"/>
</dbReference>
<evidence type="ECO:0000256" key="2">
    <source>
        <dbReference type="SAM" id="MobiDB-lite"/>
    </source>
</evidence>
<dbReference type="GO" id="GO:0008277">
    <property type="term" value="P:regulation of G protein-coupled receptor signaling pathway"/>
    <property type="evidence" value="ECO:0007669"/>
    <property type="project" value="TreeGrafter"/>
</dbReference>
<dbReference type="PANTHER" id="PTHR45945">
    <property type="entry name" value="REGULATOR OF G-PROTEIN SIGNALING LOCO"/>
    <property type="match status" value="1"/>
</dbReference>
<dbReference type="FunFam" id="1.10.167.10:FF:000001">
    <property type="entry name" value="Putative regulator of g-protein signaling 12"/>
    <property type="match status" value="1"/>
</dbReference>
<keyword evidence="1" id="KW-0343">GTPase activation</keyword>
<dbReference type="GO" id="GO:0005634">
    <property type="term" value="C:nucleus"/>
    <property type="evidence" value="ECO:0007669"/>
    <property type="project" value="TreeGrafter"/>
</dbReference>
<evidence type="ECO:0000256" key="1">
    <source>
        <dbReference type="ARBA" id="ARBA00022468"/>
    </source>
</evidence>
<dbReference type="PRINTS" id="PR01301">
    <property type="entry name" value="RGSPROTEIN"/>
</dbReference>
<dbReference type="GO" id="GO:0005886">
    <property type="term" value="C:plasma membrane"/>
    <property type="evidence" value="ECO:0007669"/>
    <property type="project" value="TreeGrafter"/>
</dbReference>
<feature type="domain" description="RGS" evidence="3">
    <location>
        <begin position="83"/>
        <end position="200"/>
    </location>
</feature>
<protein>
    <submittedName>
        <fullName evidence="4">Regulator of G-protein signaling 14</fullName>
    </submittedName>
</protein>
<dbReference type="Gene3D" id="3.10.20.90">
    <property type="entry name" value="Phosphatidylinositol 3-kinase Catalytic Subunit, Chain A, domain 1"/>
    <property type="match status" value="1"/>
</dbReference>
<organism evidence="4">
    <name type="scientific">Apis cerana</name>
    <name type="common">Indian honeybee</name>
    <dbReference type="NCBI Taxonomy" id="7461"/>
    <lineage>
        <taxon>Eukaryota</taxon>
        <taxon>Metazoa</taxon>
        <taxon>Ecdysozoa</taxon>
        <taxon>Arthropoda</taxon>
        <taxon>Hexapoda</taxon>
        <taxon>Insecta</taxon>
        <taxon>Pterygota</taxon>
        <taxon>Neoptera</taxon>
        <taxon>Endopterygota</taxon>
        <taxon>Hymenoptera</taxon>
        <taxon>Apocrita</taxon>
        <taxon>Aculeata</taxon>
        <taxon>Apoidea</taxon>
        <taxon>Anthophila</taxon>
        <taxon>Apidae</taxon>
        <taxon>Apis</taxon>
    </lineage>
</organism>
<evidence type="ECO:0000259" key="3">
    <source>
        <dbReference type="PROSITE" id="PS50132"/>
    </source>
</evidence>
<sequence>MDYVRPLCQTYSDKSDNSRPWGSLQEIRNVGTCVQNICLDRYATTRRNTIFDHDMDTVVKSHGSTELCNKNTDCKNIHAWASGFEKLLEDPKGLQTFAEFLKKEFSHENIYFWAACERYKDTKDVSTRRKLANQIYQRHLSTTAAEPVNVDSHATGQITQELLSESPADLFLQAQKQVFNLMKFDSYPRFLRSDLYRHCVETGNSIIGVEDCDLNLTSSPSVKLKKSHSDAEDRCRKSILPWNRKNRSKSKDRGESEYNKGPNRNETIYKSFTTMKREAEGNNNDDSISISSSRSSLASWDLALRQSFHKHSLSSYEGQSNETKEVRAKCTGLCRVILPDGSTTVVPTSQMESIKDVVTRLLDKRALRYSNYDVLILATDEYNCCKDCGRLLLYYRCKISFISTGWSRSRSCTN</sequence>
<proteinExistence type="evidence at transcript level"/>
<dbReference type="Pfam" id="PF02196">
    <property type="entry name" value="RBD"/>
    <property type="match status" value="1"/>
</dbReference>
<dbReference type="InterPro" id="IPR003116">
    <property type="entry name" value="RBD_dom"/>
</dbReference>
<dbReference type="GO" id="GO:0007165">
    <property type="term" value="P:signal transduction"/>
    <property type="evidence" value="ECO:0007669"/>
    <property type="project" value="InterPro"/>
</dbReference>
<accession>V9IAF6</accession>
<gene>
    <name evidence="4" type="ORF">ACCB00190.2</name>
</gene>
<feature type="compositionally biased region" description="Basic and acidic residues" evidence="2">
    <location>
        <begin position="249"/>
        <end position="258"/>
    </location>
</feature>
<dbReference type="InterPro" id="IPR036305">
    <property type="entry name" value="RGS_sf"/>
</dbReference>
<evidence type="ECO:0000313" key="4">
    <source>
        <dbReference type="EMBL" id="AEY57319.1"/>
    </source>
</evidence>
<dbReference type="SUPFAM" id="SSF48097">
    <property type="entry name" value="Regulator of G-protein signaling, RGS"/>
    <property type="match status" value="1"/>
</dbReference>
<dbReference type="Gene3D" id="1.10.196.10">
    <property type="match status" value="1"/>
</dbReference>
<dbReference type="EMBL" id="JR036686">
    <property type="protein sequence ID" value="AEY57319.1"/>
    <property type="molecule type" value="mRNA"/>
</dbReference>
<reference evidence="4" key="1">
    <citation type="submission" date="2011-11" db="EMBL/GenBank/DDBJ databases">
        <title>Decoding the brain transcriptome of the Eastern honeybee (Apis cerana) based on pyrosequencing.</title>
        <authorList>
            <person name="Sun L."/>
            <person name="Zheng H."/>
            <person name="Wang Y."/>
            <person name="Xie X."/>
            <person name="Zhu Y."/>
            <person name="Gu W."/>
            <person name="Wang S."/>
        </authorList>
    </citation>
    <scope>NUCLEOTIDE SEQUENCE</scope>
    <source>
        <tissue evidence="4">Brain</tissue>
    </source>
</reference>
<dbReference type="AlphaFoldDB" id="V9IAF6"/>
<dbReference type="Gene3D" id="1.10.167.10">
    <property type="entry name" value="Regulator of G-protein Signalling 4, domain 2"/>
    <property type="match status" value="1"/>
</dbReference>
<dbReference type="InterPro" id="IPR044926">
    <property type="entry name" value="RGS_subdomain_2"/>
</dbReference>
<dbReference type="InterPro" id="IPR024066">
    <property type="entry name" value="RGS_subdom1/3"/>
</dbReference>
<dbReference type="InterPro" id="IPR046995">
    <property type="entry name" value="RGS10/12/14-like"/>
</dbReference>
<feature type="region of interest" description="Disordered" evidence="2">
    <location>
        <begin position="242"/>
        <end position="268"/>
    </location>
</feature>
<dbReference type="GO" id="GO:0005737">
    <property type="term" value="C:cytoplasm"/>
    <property type="evidence" value="ECO:0007669"/>
    <property type="project" value="TreeGrafter"/>
</dbReference>
<dbReference type="InterPro" id="IPR016137">
    <property type="entry name" value="RGS"/>
</dbReference>